<feature type="compositionally biased region" description="Low complexity" evidence="1">
    <location>
        <begin position="489"/>
        <end position="506"/>
    </location>
</feature>
<dbReference type="OrthoDB" id="3795533at2759"/>
<evidence type="ECO:0000313" key="3">
    <source>
        <dbReference type="Proteomes" id="UP000799764"/>
    </source>
</evidence>
<feature type="compositionally biased region" description="Basic and acidic residues" evidence="1">
    <location>
        <begin position="507"/>
        <end position="517"/>
    </location>
</feature>
<dbReference type="EMBL" id="MU001498">
    <property type="protein sequence ID" value="KAF2446265.1"/>
    <property type="molecule type" value="Genomic_DNA"/>
</dbReference>
<proteinExistence type="predicted"/>
<accession>A0A9P4PLJ2</accession>
<protein>
    <submittedName>
        <fullName evidence="2">Uncharacterized protein</fullName>
    </submittedName>
</protein>
<keyword evidence="3" id="KW-1185">Reference proteome</keyword>
<feature type="compositionally biased region" description="Basic and acidic residues" evidence="1">
    <location>
        <begin position="346"/>
        <end position="356"/>
    </location>
</feature>
<feature type="region of interest" description="Disordered" evidence="1">
    <location>
        <begin position="482"/>
        <end position="544"/>
    </location>
</feature>
<organism evidence="2 3">
    <name type="scientific">Karstenula rhodostoma CBS 690.94</name>
    <dbReference type="NCBI Taxonomy" id="1392251"/>
    <lineage>
        <taxon>Eukaryota</taxon>
        <taxon>Fungi</taxon>
        <taxon>Dikarya</taxon>
        <taxon>Ascomycota</taxon>
        <taxon>Pezizomycotina</taxon>
        <taxon>Dothideomycetes</taxon>
        <taxon>Pleosporomycetidae</taxon>
        <taxon>Pleosporales</taxon>
        <taxon>Massarineae</taxon>
        <taxon>Didymosphaeriaceae</taxon>
        <taxon>Karstenula</taxon>
    </lineage>
</organism>
<feature type="compositionally biased region" description="Basic and acidic residues" evidence="1">
    <location>
        <begin position="442"/>
        <end position="453"/>
    </location>
</feature>
<dbReference type="Proteomes" id="UP000799764">
    <property type="component" value="Unassembled WGS sequence"/>
</dbReference>
<gene>
    <name evidence="2" type="ORF">P171DRAFT_519819</name>
</gene>
<evidence type="ECO:0000256" key="1">
    <source>
        <dbReference type="SAM" id="MobiDB-lite"/>
    </source>
</evidence>
<feature type="region of interest" description="Disordered" evidence="1">
    <location>
        <begin position="188"/>
        <end position="219"/>
    </location>
</feature>
<feature type="compositionally biased region" description="Polar residues" evidence="1">
    <location>
        <begin position="326"/>
        <end position="335"/>
    </location>
</feature>
<feature type="compositionally biased region" description="Polar residues" evidence="1">
    <location>
        <begin position="362"/>
        <end position="375"/>
    </location>
</feature>
<feature type="region of interest" description="Disordered" evidence="1">
    <location>
        <begin position="601"/>
        <end position="637"/>
    </location>
</feature>
<reference evidence="2" key="1">
    <citation type="journal article" date="2020" name="Stud. Mycol.">
        <title>101 Dothideomycetes genomes: a test case for predicting lifestyles and emergence of pathogens.</title>
        <authorList>
            <person name="Haridas S."/>
            <person name="Albert R."/>
            <person name="Binder M."/>
            <person name="Bloem J."/>
            <person name="Labutti K."/>
            <person name="Salamov A."/>
            <person name="Andreopoulos B."/>
            <person name="Baker S."/>
            <person name="Barry K."/>
            <person name="Bills G."/>
            <person name="Bluhm B."/>
            <person name="Cannon C."/>
            <person name="Castanera R."/>
            <person name="Culley D."/>
            <person name="Daum C."/>
            <person name="Ezra D."/>
            <person name="Gonzalez J."/>
            <person name="Henrissat B."/>
            <person name="Kuo A."/>
            <person name="Liang C."/>
            <person name="Lipzen A."/>
            <person name="Lutzoni F."/>
            <person name="Magnuson J."/>
            <person name="Mondo S."/>
            <person name="Nolan M."/>
            <person name="Ohm R."/>
            <person name="Pangilinan J."/>
            <person name="Park H.-J."/>
            <person name="Ramirez L."/>
            <person name="Alfaro M."/>
            <person name="Sun H."/>
            <person name="Tritt A."/>
            <person name="Yoshinaga Y."/>
            <person name="Zwiers L.-H."/>
            <person name="Turgeon B."/>
            <person name="Goodwin S."/>
            <person name="Spatafora J."/>
            <person name="Crous P."/>
            <person name="Grigoriev I."/>
        </authorList>
    </citation>
    <scope>NUCLEOTIDE SEQUENCE</scope>
    <source>
        <strain evidence="2">CBS 690.94</strain>
    </source>
</reference>
<feature type="compositionally biased region" description="Basic and acidic residues" evidence="1">
    <location>
        <begin position="202"/>
        <end position="213"/>
    </location>
</feature>
<dbReference type="AlphaFoldDB" id="A0A9P4PLJ2"/>
<name>A0A9P4PLJ2_9PLEO</name>
<sequence length="637" mass="70615">MQPRGDALIVAMNSPLDEGQLVSFEHMNRAQKRAFILRDQLKYDEEQHLDVFIGGIHNPEPPRYKRTSSGVQPPYEEVTIKHSTTRFDLGNVEFSDKSVRRVHLACVGDSYEMHESDAISPDEDDFNSVPLNYYVAQKIMPSFKKKYEAIHARVQRINDMRRHLYEQARSRPPKASSHFKEGKSLAKLMNSTKDTESIPTGEDSRKRSGDHITRHPLNKKKRISVDNVSSNTKTDVVNRLPDQTKVDLFNAFVKSAFPDFDNLLMASWNVVSIFVNVGSEDLMLHNSIGDLHEVLLRFDDYFGKSKKRPHAPGGVAGARNDARNGSVRNTPSAQGLGTLDGSGDPTSRDRSRDRLVEIPANANESTYALPTESPNPTGPRRSNTRYDAEARSTNSHRQHRPSADQQQKQPPLRQPSDEQPAPKQAPSRNRPENRPQSLNDLFTHKPPKEARPGSHDILKAMAASIEEDTISSIDAGYANMQAQKPQTPPTLDKPSTPKPTSTSTPTRRPEHAADAPSHRRMLPPSSQPQTPAQREAKRYGMFASPRRRNSLDALFVGDDEDDEEAVQVSGMQEVHDMDQAMDVGGEKEAPLGVSLGKSILGVPKKPPNATGEAPVAPMIHISPAGKGAGVGGERRVQ</sequence>
<comment type="caution">
    <text evidence="2">The sequence shown here is derived from an EMBL/GenBank/DDBJ whole genome shotgun (WGS) entry which is preliminary data.</text>
</comment>
<feature type="region of interest" description="Disordered" evidence="1">
    <location>
        <begin position="306"/>
        <end position="453"/>
    </location>
</feature>
<evidence type="ECO:0000313" key="2">
    <source>
        <dbReference type="EMBL" id="KAF2446265.1"/>
    </source>
</evidence>